<dbReference type="InterPro" id="IPR018681">
    <property type="entry name" value="DUF2165_transmembrane"/>
</dbReference>
<evidence type="ECO:0000313" key="4">
    <source>
        <dbReference type="Proteomes" id="UP000198919"/>
    </source>
</evidence>
<keyword evidence="1" id="KW-0812">Transmembrane</keyword>
<evidence type="ECO:0000313" key="3">
    <source>
        <dbReference type="EMBL" id="SFI72113.1"/>
    </source>
</evidence>
<reference evidence="2 5" key="3">
    <citation type="journal article" date="2017" name="Nat. Microbiol.">
        <title>Natural product diversity associated with the nematode symbionts Photorhabdus and Xenorhabdus.</title>
        <authorList>
            <person name="Tobias N.J."/>
            <person name="Wolff H."/>
            <person name="Djahanschiri B."/>
            <person name="Grundmann F."/>
            <person name="Kronenwerth M."/>
            <person name="Shi Y.M."/>
            <person name="Simonyi S."/>
            <person name="Grun P."/>
            <person name="Shapiro-Ilan D."/>
            <person name="Pidot S.J."/>
            <person name="Stinear T.P."/>
            <person name="Ebersberger I."/>
            <person name="Bode H.B."/>
        </authorList>
    </citation>
    <scope>NUCLEOTIDE SEQUENCE [LARGE SCALE GENOMIC DNA]</scope>
    <source>
        <strain evidence="2 5">DSM 17908</strain>
    </source>
</reference>
<dbReference type="Pfam" id="PF09933">
    <property type="entry name" value="DUF2165"/>
    <property type="match status" value="1"/>
</dbReference>
<evidence type="ECO:0000256" key="1">
    <source>
        <dbReference type="SAM" id="Phobius"/>
    </source>
</evidence>
<evidence type="ECO:0000313" key="2">
    <source>
        <dbReference type="EMBL" id="PHM45058.1"/>
    </source>
</evidence>
<feature type="transmembrane region" description="Helical" evidence="1">
    <location>
        <begin position="144"/>
        <end position="165"/>
    </location>
</feature>
<feature type="transmembrane region" description="Helical" evidence="1">
    <location>
        <begin position="117"/>
        <end position="138"/>
    </location>
</feature>
<dbReference type="Proteomes" id="UP000224607">
    <property type="component" value="Unassembled WGS sequence"/>
</dbReference>
<sequence length="166" mass="18777">MITLSGINLIKLVVVLGLAIWSFLESWGLLRDFVGAKRTVGRTMNMVLLEEKPIVPTKLLSRRVSNEWFHWLGTAVLIAFNAISSLLLFIAVYYFFEASMMENGPQDKFLLWANYGIAMFIGMSFSLSLTGLWFAYYIKQSDLMIAHFTLIILGILSAVVINFPVN</sequence>
<feature type="transmembrane region" description="Helical" evidence="1">
    <location>
        <begin position="7"/>
        <end position="24"/>
    </location>
</feature>
<dbReference type="OrthoDB" id="4230235at2"/>
<reference evidence="4" key="1">
    <citation type="submission" date="2016-10" db="EMBL/GenBank/DDBJ databases">
        <authorList>
            <person name="Varghese N."/>
            <person name="Submissions S."/>
        </authorList>
    </citation>
    <scope>NUCLEOTIDE SEQUENCE [LARGE SCALE GENOMIC DNA]</scope>
    <source>
        <strain evidence="4">DSM 17908</strain>
    </source>
</reference>
<dbReference type="Proteomes" id="UP000198919">
    <property type="component" value="Unassembled WGS sequence"/>
</dbReference>
<gene>
    <name evidence="3" type="ORF">SAMN05421680_10392</name>
    <name evidence="2" type="ORF">Xmau_01263</name>
</gene>
<name>A0A1I3KI09_9GAMM</name>
<reference evidence="3" key="2">
    <citation type="submission" date="2016-10" db="EMBL/GenBank/DDBJ databases">
        <authorList>
            <person name="de Groot N.N."/>
        </authorList>
    </citation>
    <scope>NUCLEOTIDE SEQUENCE [LARGE SCALE GENOMIC DNA]</scope>
    <source>
        <strain evidence="3">DSM 17908</strain>
    </source>
</reference>
<keyword evidence="5" id="KW-1185">Reference proteome</keyword>
<organism evidence="3 4">
    <name type="scientific">Xenorhabdus mauleonii</name>
    <dbReference type="NCBI Taxonomy" id="351675"/>
    <lineage>
        <taxon>Bacteria</taxon>
        <taxon>Pseudomonadati</taxon>
        <taxon>Pseudomonadota</taxon>
        <taxon>Gammaproteobacteria</taxon>
        <taxon>Enterobacterales</taxon>
        <taxon>Morganellaceae</taxon>
        <taxon>Xenorhabdus</taxon>
    </lineage>
</organism>
<dbReference type="EMBL" id="FORG01000003">
    <property type="protein sequence ID" value="SFI72113.1"/>
    <property type="molecule type" value="Genomic_DNA"/>
</dbReference>
<evidence type="ECO:0000313" key="5">
    <source>
        <dbReference type="Proteomes" id="UP000224607"/>
    </source>
</evidence>
<proteinExistence type="predicted"/>
<feature type="transmembrane region" description="Helical" evidence="1">
    <location>
        <begin position="68"/>
        <end position="96"/>
    </location>
</feature>
<dbReference type="EMBL" id="NITY01000003">
    <property type="protein sequence ID" value="PHM45058.1"/>
    <property type="molecule type" value="Genomic_DNA"/>
</dbReference>
<accession>A0A1I3KI09</accession>
<keyword evidence="1" id="KW-1133">Transmembrane helix</keyword>
<dbReference type="AlphaFoldDB" id="A0A1I3KI09"/>
<protein>
    <submittedName>
        <fullName evidence="2 3">Membrane protein</fullName>
    </submittedName>
</protein>
<keyword evidence="1" id="KW-0472">Membrane</keyword>
<dbReference type="RefSeq" id="WP_092508038.1">
    <property type="nucleotide sequence ID" value="NZ_NITY01000003.1"/>
</dbReference>